<dbReference type="InterPro" id="IPR003848">
    <property type="entry name" value="DUF218"/>
</dbReference>
<dbReference type="eggNOG" id="COG1434">
    <property type="taxonomic scope" value="Bacteria"/>
</dbReference>
<accession>A8PKD4</accession>
<proteinExistence type="predicted"/>
<dbReference type="PANTHER" id="PTHR30336:SF4">
    <property type="entry name" value="ENVELOPE BIOGENESIS FACTOR ELYC"/>
    <property type="match status" value="1"/>
</dbReference>
<feature type="transmembrane region" description="Helical" evidence="1">
    <location>
        <begin position="59"/>
        <end position="80"/>
    </location>
</feature>
<dbReference type="InterPro" id="IPR014729">
    <property type="entry name" value="Rossmann-like_a/b/a_fold"/>
</dbReference>
<organism evidence="3 4">
    <name type="scientific">Rickettsiella grylli</name>
    <dbReference type="NCBI Taxonomy" id="59196"/>
    <lineage>
        <taxon>Bacteria</taxon>
        <taxon>Pseudomonadati</taxon>
        <taxon>Pseudomonadota</taxon>
        <taxon>Gammaproteobacteria</taxon>
        <taxon>Legionellales</taxon>
        <taxon>Coxiellaceae</taxon>
        <taxon>Rickettsiella</taxon>
    </lineage>
</organism>
<gene>
    <name evidence="3" type="ORF">RICGR_0132</name>
</gene>
<name>A8PKD4_9COXI</name>
<dbReference type="GO" id="GO:0000270">
    <property type="term" value="P:peptidoglycan metabolic process"/>
    <property type="evidence" value="ECO:0007669"/>
    <property type="project" value="TreeGrafter"/>
</dbReference>
<evidence type="ECO:0000313" key="4">
    <source>
        <dbReference type="Proteomes" id="UP000054075"/>
    </source>
</evidence>
<dbReference type="AlphaFoldDB" id="A8PKD4"/>
<dbReference type="EMBL" id="AAQJ02000001">
    <property type="protein sequence ID" value="EDP46270.1"/>
    <property type="molecule type" value="Genomic_DNA"/>
</dbReference>
<dbReference type="InterPro" id="IPR051599">
    <property type="entry name" value="Cell_Envelope_Assoc"/>
</dbReference>
<keyword evidence="4" id="KW-1185">Reference proteome</keyword>
<dbReference type="Proteomes" id="UP000054075">
    <property type="component" value="Unassembled WGS sequence"/>
</dbReference>
<keyword evidence="1 3" id="KW-0812">Transmembrane</keyword>
<reference evidence="3" key="1">
    <citation type="submission" date="2006-04" db="EMBL/GenBank/DDBJ databases">
        <authorList>
            <person name="Seshadri R."/>
            <person name="Federici B.A."/>
        </authorList>
    </citation>
    <scope>NUCLEOTIDE SEQUENCE [LARGE SCALE GENOMIC DNA]</scope>
</reference>
<keyword evidence="1" id="KW-0472">Membrane</keyword>
<sequence length="282" mass="32301">MVLELSQEFSIKYFFCLISALHDCSLTERLNMSTFFVFLLLLMFILACLFNLKKTSLMIGSIVILSYFFIGNGVIPAYLLHNLQSAYNLSTPIHWKQKNTIILLGAGTSKDPKSNKIRPSLFAFSRIIQTVLLYHKCKKANTICTILISGGDPLNNGNTEATIYQEALLSLGINAKDIQLETQSNNTYQNAKFSSFLLKKQDSSQLLLVNSAFTLKRSLLYFSFFNIYPTPIASDFITIPFTRYPIGYNFAMNDFVIHEYVGIFRFYLYDFFRNRISLYATH</sequence>
<protein>
    <submittedName>
        <fullName evidence="3">Transmembrane</fullName>
    </submittedName>
</protein>
<dbReference type="GO" id="GO:0043164">
    <property type="term" value="P:Gram-negative-bacterium-type cell wall biogenesis"/>
    <property type="evidence" value="ECO:0007669"/>
    <property type="project" value="TreeGrafter"/>
</dbReference>
<reference evidence="3" key="2">
    <citation type="submission" date="2007-10" db="EMBL/GenBank/DDBJ databases">
        <authorList>
            <person name="Myers G.S."/>
        </authorList>
    </citation>
    <scope>NUCLEOTIDE SEQUENCE [LARGE SCALE GENOMIC DNA]</scope>
</reference>
<evidence type="ECO:0000256" key="1">
    <source>
        <dbReference type="SAM" id="Phobius"/>
    </source>
</evidence>
<feature type="domain" description="DUF218" evidence="2">
    <location>
        <begin position="100"/>
        <end position="262"/>
    </location>
</feature>
<dbReference type="STRING" id="59196.RICGR_0132"/>
<dbReference type="Pfam" id="PF02698">
    <property type="entry name" value="DUF218"/>
    <property type="match status" value="1"/>
</dbReference>
<dbReference type="GO" id="GO:0005886">
    <property type="term" value="C:plasma membrane"/>
    <property type="evidence" value="ECO:0007669"/>
    <property type="project" value="TreeGrafter"/>
</dbReference>
<keyword evidence="1" id="KW-1133">Transmembrane helix</keyword>
<comment type="caution">
    <text evidence="3">The sequence shown here is derived from an EMBL/GenBank/DDBJ whole genome shotgun (WGS) entry which is preliminary data.</text>
</comment>
<evidence type="ECO:0000259" key="2">
    <source>
        <dbReference type="Pfam" id="PF02698"/>
    </source>
</evidence>
<evidence type="ECO:0000313" key="3">
    <source>
        <dbReference type="EMBL" id="EDP46270.1"/>
    </source>
</evidence>
<feature type="transmembrane region" description="Helical" evidence="1">
    <location>
        <begin position="35"/>
        <end position="52"/>
    </location>
</feature>
<dbReference type="CDD" id="cd06259">
    <property type="entry name" value="YdcF-like"/>
    <property type="match status" value="1"/>
</dbReference>
<dbReference type="PANTHER" id="PTHR30336">
    <property type="entry name" value="INNER MEMBRANE PROTEIN, PROBABLE PERMEASE"/>
    <property type="match status" value="1"/>
</dbReference>
<dbReference type="Gene3D" id="3.40.50.620">
    <property type="entry name" value="HUPs"/>
    <property type="match status" value="1"/>
</dbReference>
<dbReference type="OrthoDB" id="9809813at2"/>